<dbReference type="AlphaFoldDB" id="A0AAF0QQY7"/>
<dbReference type="EMBL" id="CP133615">
    <property type="protein sequence ID" value="WMV24379.1"/>
    <property type="molecule type" value="Genomic_DNA"/>
</dbReference>
<reference evidence="1" key="1">
    <citation type="submission" date="2023-08" db="EMBL/GenBank/DDBJ databases">
        <title>A de novo genome assembly of Solanum verrucosum Schlechtendal, a Mexican diploid species geographically isolated from the other diploid A-genome species in potato relatives.</title>
        <authorList>
            <person name="Hosaka K."/>
        </authorList>
    </citation>
    <scope>NUCLEOTIDE SEQUENCE</scope>
    <source>
        <tissue evidence="1">Young leaves</tissue>
    </source>
</reference>
<accession>A0AAF0QQY7</accession>
<organism evidence="1 2">
    <name type="scientific">Solanum verrucosum</name>
    <dbReference type="NCBI Taxonomy" id="315347"/>
    <lineage>
        <taxon>Eukaryota</taxon>
        <taxon>Viridiplantae</taxon>
        <taxon>Streptophyta</taxon>
        <taxon>Embryophyta</taxon>
        <taxon>Tracheophyta</taxon>
        <taxon>Spermatophyta</taxon>
        <taxon>Magnoliopsida</taxon>
        <taxon>eudicotyledons</taxon>
        <taxon>Gunneridae</taxon>
        <taxon>Pentapetalae</taxon>
        <taxon>asterids</taxon>
        <taxon>lamiids</taxon>
        <taxon>Solanales</taxon>
        <taxon>Solanaceae</taxon>
        <taxon>Solanoideae</taxon>
        <taxon>Solaneae</taxon>
        <taxon>Solanum</taxon>
    </lineage>
</organism>
<evidence type="ECO:0000313" key="1">
    <source>
        <dbReference type="EMBL" id="WMV24379.1"/>
    </source>
</evidence>
<evidence type="ECO:0000313" key="2">
    <source>
        <dbReference type="Proteomes" id="UP001234989"/>
    </source>
</evidence>
<keyword evidence="2" id="KW-1185">Reference proteome</keyword>
<dbReference type="Proteomes" id="UP001234989">
    <property type="component" value="Chromosome 4"/>
</dbReference>
<protein>
    <submittedName>
        <fullName evidence="1">Uncharacterized protein</fullName>
    </submittedName>
</protein>
<proteinExistence type="predicted"/>
<sequence length="89" mass="10129">MMAKYPQLLPSGSVSARGMFPRGRYCNTLDLRKQKNAPFQDLVYEPTEATNGLWVVPLTVDQTPWFSRRLREYSGSKGETNSCETHSDD</sequence>
<name>A0AAF0QQY7_SOLVR</name>
<gene>
    <name evidence="1" type="ORF">MTR67_017764</name>
</gene>